<accession>A0A0D8IDD8</accession>
<gene>
    <name evidence="8" type="ORF">CACET_c09670</name>
</gene>
<dbReference type="Pfam" id="PF04015">
    <property type="entry name" value="DUF362"/>
    <property type="match status" value="1"/>
</dbReference>
<evidence type="ECO:0000313" key="9">
    <source>
        <dbReference type="Proteomes" id="UP000035704"/>
    </source>
</evidence>
<keyword evidence="5" id="KW-0408">Iron</keyword>
<comment type="function">
    <text evidence="1">Ferredoxins are iron-sulfur proteins that transfer electrons in a wide variety of metabolic reactions.</text>
</comment>
<dbReference type="RefSeq" id="WP_044823387.1">
    <property type="nucleotide sequence ID" value="NZ_CP009687.1"/>
</dbReference>
<dbReference type="PROSITE" id="PS51379">
    <property type="entry name" value="4FE4S_FER_2"/>
    <property type="match status" value="2"/>
</dbReference>
<evidence type="ECO:0000256" key="3">
    <source>
        <dbReference type="ARBA" id="ARBA00022485"/>
    </source>
</evidence>
<evidence type="ECO:0000256" key="4">
    <source>
        <dbReference type="ARBA" id="ARBA00022723"/>
    </source>
</evidence>
<dbReference type="PROSITE" id="PS00198">
    <property type="entry name" value="4FE4S_FER_1"/>
    <property type="match status" value="1"/>
</dbReference>
<evidence type="ECO:0000313" key="8">
    <source>
        <dbReference type="EMBL" id="AKL94474.1"/>
    </source>
</evidence>
<dbReference type="PATRIC" id="fig|84022.5.peg.2359"/>
<feature type="domain" description="4Fe-4S ferredoxin-type" evidence="7">
    <location>
        <begin position="317"/>
        <end position="346"/>
    </location>
</feature>
<dbReference type="InterPro" id="IPR017896">
    <property type="entry name" value="4Fe4S_Fe-S-bd"/>
</dbReference>
<dbReference type="OrthoDB" id="9807879at2"/>
<dbReference type="Pfam" id="PF13237">
    <property type="entry name" value="Fer4_10"/>
    <property type="match status" value="1"/>
</dbReference>
<keyword evidence="4" id="KW-0479">Metal-binding</keyword>
<dbReference type="GO" id="GO:0046872">
    <property type="term" value="F:metal ion binding"/>
    <property type="evidence" value="ECO:0007669"/>
    <property type="project" value="UniProtKB-KW"/>
</dbReference>
<dbReference type="KEGG" id="cace:CACET_c09670"/>
<keyword evidence="6" id="KW-0411">Iron-sulfur</keyword>
<dbReference type="Proteomes" id="UP000035704">
    <property type="component" value="Chromosome"/>
</dbReference>
<keyword evidence="9" id="KW-1185">Reference proteome</keyword>
<evidence type="ECO:0000259" key="7">
    <source>
        <dbReference type="PROSITE" id="PS51379"/>
    </source>
</evidence>
<dbReference type="STRING" id="84022.CACET_c09670"/>
<dbReference type="EMBL" id="CP009687">
    <property type="protein sequence ID" value="AKL94474.1"/>
    <property type="molecule type" value="Genomic_DNA"/>
</dbReference>
<sequence length="384" mass="42101">MEKKIVSLIQCREYDDKLIKESIEKSFDHLGGIGKFINRGDKVLLKLNLLMKKNPEDATTTHPVFTKALAQVLIEYGAEVIIGDSPGGPFNSSLLRGVYKACGIEAAAAEVGAKLNFNTNTIDIQNQNGLILKRITAIEVLQEVDKVISVSKLKTHGMMMFTGAVKNMFGIVAGLEKAEYHVRMPNNEDFSNALVDICLAANPILSFMDGIVGMEGAGPSAGDPREIGAVLASTSPYHLDVVATSLIGLTPAKVPTIQRAIERGLCKGNFEDIDLKGEKVDSFLLTDFVVPEIRSLDLLEGKLPKFLRDILNNMLQPKPVFMHDDCVGCSDCAESCPPKVIDMVSNKPRVRLDECIRCFCCQELCPVKAVDIHRPVLMKWLSKL</sequence>
<keyword evidence="3" id="KW-0004">4Fe-4S</keyword>
<dbReference type="Gene3D" id="3.30.70.20">
    <property type="match status" value="1"/>
</dbReference>
<name>A0A0D8IDD8_9CLOT</name>
<evidence type="ECO:0000256" key="6">
    <source>
        <dbReference type="ARBA" id="ARBA00023014"/>
    </source>
</evidence>
<dbReference type="GO" id="GO:0051539">
    <property type="term" value="F:4 iron, 4 sulfur cluster binding"/>
    <property type="evidence" value="ECO:0007669"/>
    <property type="project" value="UniProtKB-KW"/>
</dbReference>
<dbReference type="InterPro" id="IPR007160">
    <property type="entry name" value="DUF362"/>
</dbReference>
<organism evidence="8 9">
    <name type="scientific">Clostridium aceticum</name>
    <dbReference type="NCBI Taxonomy" id="84022"/>
    <lineage>
        <taxon>Bacteria</taxon>
        <taxon>Bacillati</taxon>
        <taxon>Bacillota</taxon>
        <taxon>Clostridia</taxon>
        <taxon>Eubacteriales</taxon>
        <taxon>Clostridiaceae</taxon>
        <taxon>Clostridium</taxon>
    </lineage>
</organism>
<dbReference type="AlphaFoldDB" id="A0A0D8IDD8"/>
<reference evidence="8 9" key="1">
    <citation type="submission" date="2014-10" db="EMBL/GenBank/DDBJ databases">
        <title>Genome sequence of Clostridium aceticum DSM 1496.</title>
        <authorList>
            <person name="Poehlein A."/>
            <person name="Schiel-Bengelsdorf B."/>
            <person name="Gottschalk G."/>
            <person name="Duerre P."/>
            <person name="Daniel R."/>
        </authorList>
    </citation>
    <scope>NUCLEOTIDE SEQUENCE [LARGE SCALE GENOMIC DNA]</scope>
    <source>
        <strain evidence="8 9">DSM 1496</strain>
    </source>
</reference>
<dbReference type="PANTHER" id="PTHR24960">
    <property type="entry name" value="PHOTOSYSTEM I IRON-SULFUR CENTER-RELATED"/>
    <property type="match status" value="1"/>
</dbReference>
<evidence type="ECO:0000256" key="5">
    <source>
        <dbReference type="ARBA" id="ARBA00023004"/>
    </source>
</evidence>
<dbReference type="InterPro" id="IPR050157">
    <property type="entry name" value="PSI_iron-sulfur_center"/>
</dbReference>
<feature type="domain" description="4Fe-4S ferredoxin-type" evidence="7">
    <location>
        <begin position="348"/>
        <end position="375"/>
    </location>
</feature>
<protein>
    <recommendedName>
        <fullName evidence="2">Ferredoxin</fullName>
    </recommendedName>
</protein>
<dbReference type="SUPFAM" id="SSF54862">
    <property type="entry name" value="4Fe-4S ferredoxins"/>
    <property type="match status" value="1"/>
</dbReference>
<dbReference type="InterPro" id="IPR017900">
    <property type="entry name" value="4Fe4S_Fe_S_CS"/>
</dbReference>
<evidence type="ECO:0000256" key="1">
    <source>
        <dbReference type="ARBA" id="ARBA00003532"/>
    </source>
</evidence>
<evidence type="ECO:0000256" key="2">
    <source>
        <dbReference type="ARBA" id="ARBA00013529"/>
    </source>
</evidence>
<proteinExistence type="predicted"/>